<dbReference type="Proteomes" id="UP001597512">
    <property type="component" value="Unassembled WGS sequence"/>
</dbReference>
<feature type="domain" description="Transposase DDE" evidence="1">
    <location>
        <begin position="9"/>
        <end position="116"/>
    </location>
</feature>
<reference evidence="3" key="1">
    <citation type="journal article" date="2019" name="Int. J. Syst. Evol. Microbiol.">
        <title>The Global Catalogue of Microorganisms (GCM) 10K type strain sequencing project: providing services to taxonomists for standard genome sequencing and annotation.</title>
        <authorList>
            <consortium name="The Broad Institute Genomics Platform"/>
            <consortium name="The Broad Institute Genome Sequencing Center for Infectious Disease"/>
            <person name="Wu L."/>
            <person name="Ma J."/>
        </authorList>
    </citation>
    <scope>NUCLEOTIDE SEQUENCE [LARGE SCALE GENOMIC DNA]</scope>
    <source>
        <strain evidence="3">KCTC 52490</strain>
    </source>
</reference>
<evidence type="ECO:0000313" key="2">
    <source>
        <dbReference type="EMBL" id="MFD2935313.1"/>
    </source>
</evidence>
<protein>
    <submittedName>
        <fullName evidence="2">Transposase</fullName>
    </submittedName>
</protein>
<gene>
    <name evidence="2" type="ORF">ACFS25_16105</name>
</gene>
<name>A0ABW6ALE2_9BACT</name>
<dbReference type="EMBL" id="JBHUOM010000012">
    <property type="protein sequence ID" value="MFD2935313.1"/>
    <property type="molecule type" value="Genomic_DNA"/>
</dbReference>
<accession>A0ABW6ALE2</accession>
<proteinExistence type="predicted"/>
<evidence type="ECO:0000313" key="3">
    <source>
        <dbReference type="Proteomes" id="UP001597512"/>
    </source>
</evidence>
<dbReference type="PANTHER" id="PTHR33408:SF2">
    <property type="entry name" value="TRANSPOSASE DDE DOMAIN-CONTAINING PROTEIN"/>
    <property type="match status" value="1"/>
</dbReference>
<organism evidence="2 3">
    <name type="scientific">Spirosoma flavum</name>
    <dbReference type="NCBI Taxonomy" id="2048557"/>
    <lineage>
        <taxon>Bacteria</taxon>
        <taxon>Pseudomonadati</taxon>
        <taxon>Bacteroidota</taxon>
        <taxon>Cytophagia</taxon>
        <taxon>Cytophagales</taxon>
        <taxon>Cytophagaceae</taxon>
        <taxon>Spirosoma</taxon>
    </lineage>
</organism>
<dbReference type="InterPro" id="IPR025668">
    <property type="entry name" value="Tnp_DDE_dom"/>
</dbReference>
<keyword evidence="3" id="KW-1185">Reference proteome</keyword>
<sequence>MAFDSLVVDKQGNPKKRYLAKASDCKVCPICEQCKGKKAKEKRLHHTYYKAQYERMVERLSSRFGKRMMRIRSATVEPVLGSLINYFGLRQINTRGREVAAKVMYIAAMAYNLRKYLRFTPIEKGGMVVALPVPDQFYYILIYFCNSHHLYVKYYMM</sequence>
<comment type="caution">
    <text evidence="2">The sequence shown here is derived from an EMBL/GenBank/DDBJ whole genome shotgun (WGS) entry which is preliminary data.</text>
</comment>
<dbReference type="RefSeq" id="WP_381502979.1">
    <property type="nucleotide sequence ID" value="NZ_JBHUOM010000012.1"/>
</dbReference>
<dbReference type="PANTHER" id="PTHR33408">
    <property type="entry name" value="TRANSPOSASE"/>
    <property type="match status" value="1"/>
</dbReference>
<dbReference type="Pfam" id="PF13751">
    <property type="entry name" value="DDE_Tnp_1_6"/>
    <property type="match status" value="1"/>
</dbReference>
<evidence type="ECO:0000259" key="1">
    <source>
        <dbReference type="Pfam" id="PF13751"/>
    </source>
</evidence>